<accession>V2XGH9</accession>
<comment type="similarity">
    <text evidence="1">Belongs to the 'GDXG' lipolytic enzyme family.</text>
</comment>
<keyword evidence="2 5" id="KW-0378">Hydrolase</keyword>
<dbReference type="Pfam" id="PF07859">
    <property type="entry name" value="Abhydrolase_3"/>
    <property type="match status" value="1"/>
</dbReference>
<sequence>MPRLLKKYGDVSFGEKVQIWLVFLKLPFALAWKLLTSKFYAHSRYKTWRHNIGEAAFRAIGLSIPQMQYVMGGKTTLVCYKDWSSKRKLSVTVEEIQGEEARLLWIGGKRTDRVIYYLHGGGYALPLQEYALSFWRHVQEELERKGLDVGVVVLNYALIPDAPFPTVLRQATKGLQLLLDDGVKPENLQLSGDSAGGNLVLQVLSHLLNPVPNVPSVTCGVINGAYLMSPWVSFKDEDGTHAARAATDVITTSGILEFGEYVLRDVPNEQQPYIELNIAPETWWNGLDKVVKRVFMSVGRDECFLDDIVKLDNRMKTYHSDVKMVVQEYGVHCDPYIDFMIPGEKRFVELTGEVVDWVADGFSV</sequence>
<dbReference type="InterPro" id="IPR033140">
    <property type="entry name" value="Lipase_GDXG_put_SER_AS"/>
</dbReference>
<dbReference type="Gene3D" id="3.40.50.1820">
    <property type="entry name" value="alpha/beta hydrolase"/>
    <property type="match status" value="1"/>
</dbReference>
<keyword evidence="6" id="KW-1185">Reference proteome</keyword>
<evidence type="ECO:0000259" key="4">
    <source>
        <dbReference type="Pfam" id="PF07859"/>
    </source>
</evidence>
<evidence type="ECO:0000256" key="1">
    <source>
        <dbReference type="ARBA" id="ARBA00010515"/>
    </source>
</evidence>
<dbReference type="PANTHER" id="PTHR48081">
    <property type="entry name" value="AB HYDROLASE SUPERFAMILY PROTEIN C4A8.06C"/>
    <property type="match status" value="1"/>
</dbReference>
<name>V2XGH9_MONRO</name>
<feature type="active site" evidence="3">
    <location>
        <position position="194"/>
    </location>
</feature>
<dbReference type="OrthoDB" id="2152029at2759"/>
<dbReference type="GO" id="GO:0016787">
    <property type="term" value="F:hydrolase activity"/>
    <property type="evidence" value="ECO:0007669"/>
    <property type="project" value="UniProtKB-KW"/>
</dbReference>
<dbReference type="SUPFAM" id="SSF53474">
    <property type="entry name" value="alpha/beta-Hydrolases"/>
    <property type="match status" value="1"/>
</dbReference>
<reference evidence="5 6" key="1">
    <citation type="journal article" date="2014" name="BMC Genomics">
        <title>Genome and secretome analysis of the hemibiotrophic fungal pathogen, Moniliophthora roreri, which causes frosty pod rot disease of cacao: mechanisms of the biotrophic and necrotrophic phases.</title>
        <authorList>
            <person name="Meinhardt L.W."/>
            <person name="Costa G.G.L."/>
            <person name="Thomazella D.P.T."/>
            <person name="Teixeira P.J.P.L."/>
            <person name="Carazzolle M.F."/>
            <person name="Schuster S.C."/>
            <person name="Carlson J.E."/>
            <person name="Guiltinan M.J."/>
            <person name="Mieczkowski P."/>
            <person name="Farmer A."/>
            <person name="Ramaraj T."/>
            <person name="Crozier J."/>
            <person name="Davis R.E."/>
            <person name="Shao J."/>
            <person name="Melnick R.L."/>
            <person name="Pereira G.A.G."/>
            <person name="Bailey B.A."/>
        </authorList>
    </citation>
    <scope>NUCLEOTIDE SEQUENCE [LARGE SCALE GENOMIC DNA]</scope>
    <source>
        <strain evidence="5 6">MCA 2997</strain>
    </source>
</reference>
<proteinExistence type="inferred from homology"/>
<dbReference type="Proteomes" id="UP000017559">
    <property type="component" value="Unassembled WGS sequence"/>
</dbReference>
<gene>
    <name evidence="5" type="ORF">Moror_9123</name>
</gene>
<dbReference type="AlphaFoldDB" id="V2XGH9"/>
<dbReference type="InterPro" id="IPR050300">
    <property type="entry name" value="GDXG_lipolytic_enzyme"/>
</dbReference>
<dbReference type="PANTHER" id="PTHR48081:SF31">
    <property type="entry name" value="STERYL ACETYL HYDROLASE MUG81-RELATED"/>
    <property type="match status" value="1"/>
</dbReference>
<dbReference type="HOGENOM" id="CLU_042179_2_1_1"/>
<evidence type="ECO:0000313" key="5">
    <source>
        <dbReference type="EMBL" id="ESK92837.1"/>
    </source>
</evidence>
<dbReference type="InterPro" id="IPR013094">
    <property type="entry name" value="AB_hydrolase_3"/>
</dbReference>
<evidence type="ECO:0000313" key="6">
    <source>
        <dbReference type="Proteomes" id="UP000017559"/>
    </source>
</evidence>
<dbReference type="EMBL" id="AWSO01000243">
    <property type="protein sequence ID" value="ESK92837.1"/>
    <property type="molecule type" value="Genomic_DNA"/>
</dbReference>
<organism evidence="5 6">
    <name type="scientific">Moniliophthora roreri (strain MCA 2997)</name>
    <name type="common">Cocoa frosty pod rot fungus</name>
    <name type="synonym">Crinipellis roreri</name>
    <dbReference type="NCBI Taxonomy" id="1381753"/>
    <lineage>
        <taxon>Eukaryota</taxon>
        <taxon>Fungi</taxon>
        <taxon>Dikarya</taxon>
        <taxon>Basidiomycota</taxon>
        <taxon>Agaricomycotina</taxon>
        <taxon>Agaricomycetes</taxon>
        <taxon>Agaricomycetidae</taxon>
        <taxon>Agaricales</taxon>
        <taxon>Marasmiineae</taxon>
        <taxon>Marasmiaceae</taxon>
        <taxon>Moniliophthora</taxon>
    </lineage>
</organism>
<comment type="caution">
    <text evidence="5">The sequence shown here is derived from an EMBL/GenBank/DDBJ whole genome shotgun (WGS) entry which is preliminary data.</text>
</comment>
<evidence type="ECO:0000256" key="2">
    <source>
        <dbReference type="ARBA" id="ARBA00022801"/>
    </source>
</evidence>
<protein>
    <submittedName>
        <fullName evidence="5">Alpha beta hydrolase fold protein</fullName>
    </submittedName>
</protein>
<dbReference type="KEGG" id="mrr:Moror_9123"/>
<dbReference type="PROSITE" id="PS01174">
    <property type="entry name" value="LIPASE_GDXG_SER"/>
    <property type="match status" value="1"/>
</dbReference>
<evidence type="ECO:0000256" key="3">
    <source>
        <dbReference type="PROSITE-ProRule" id="PRU10038"/>
    </source>
</evidence>
<feature type="domain" description="Alpha/beta hydrolase fold-3" evidence="4">
    <location>
        <begin position="116"/>
        <end position="333"/>
    </location>
</feature>
<dbReference type="InterPro" id="IPR029058">
    <property type="entry name" value="AB_hydrolase_fold"/>
</dbReference>